<keyword evidence="3" id="KW-1185">Reference proteome</keyword>
<dbReference type="AlphaFoldDB" id="A0A4Q9RAP5"/>
<dbReference type="GO" id="GO:0035438">
    <property type="term" value="F:cyclic-di-GMP binding"/>
    <property type="evidence" value="ECO:0007669"/>
    <property type="project" value="InterPro"/>
</dbReference>
<evidence type="ECO:0000313" key="3">
    <source>
        <dbReference type="Proteomes" id="UP000292639"/>
    </source>
</evidence>
<dbReference type="RefSeq" id="WP_131183974.1">
    <property type="nucleotide sequence ID" value="NZ_QJUO01000008.1"/>
</dbReference>
<evidence type="ECO:0000313" key="2">
    <source>
        <dbReference type="EMBL" id="TBU97236.1"/>
    </source>
</evidence>
<proteinExistence type="predicted"/>
<evidence type="ECO:0000259" key="1">
    <source>
        <dbReference type="Pfam" id="PF07238"/>
    </source>
</evidence>
<accession>A0A4Q9RAP5</accession>
<sequence>MSGIDRHYTEKRNFIRMNVDSRATLIAHGQQFEAHCLDLSSTGLQLLARTELDSGDEVDVLIPSSHPGLKGLQVKARVVRTARHDDDRQSLGLEIIAMS</sequence>
<dbReference type="SUPFAM" id="SSF141371">
    <property type="entry name" value="PilZ domain-like"/>
    <property type="match status" value="1"/>
</dbReference>
<comment type="caution">
    <text evidence="2">The sequence shown here is derived from an EMBL/GenBank/DDBJ whole genome shotgun (WGS) entry which is preliminary data.</text>
</comment>
<dbReference type="Gene3D" id="2.40.10.220">
    <property type="entry name" value="predicted glycosyltransferase like domains"/>
    <property type="match status" value="1"/>
</dbReference>
<name>A0A4Q9RAP5_9GAMM</name>
<dbReference type="EMBL" id="QJUP01000010">
    <property type="protein sequence ID" value="TBU97236.1"/>
    <property type="molecule type" value="Genomic_DNA"/>
</dbReference>
<reference evidence="2 3" key="1">
    <citation type="submission" date="2018-06" db="EMBL/GenBank/DDBJ databases">
        <title>Three novel Pseudomonas species isolated from symptomatic oak.</title>
        <authorList>
            <person name="Bueno-Gonzalez V."/>
            <person name="Brady C."/>
        </authorList>
    </citation>
    <scope>NUCLEOTIDE SEQUENCE [LARGE SCALE GENOMIC DNA]</scope>
    <source>
        <strain evidence="2 3">P17C</strain>
    </source>
</reference>
<dbReference type="Pfam" id="PF07238">
    <property type="entry name" value="PilZ"/>
    <property type="match status" value="1"/>
</dbReference>
<gene>
    <name evidence="2" type="ORF">DNJ96_09155</name>
</gene>
<dbReference type="InterPro" id="IPR009875">
    <property type="entry name" value="PilZ_domain"/>
</dbReference>
<organism evidence="2 3">
    <name type="scientific">Stutzerimonas kirkiae</name>
    <dbReference type="NCBI Taxonomy" id="2211392"/>
    <lineage>
        <taxon>Bacteria</taxon>
        <taxon>Pseudomonadati</taxon>
        <taxon>Pseudomonadota</taxon>
        <taxon>Gammaproteobacteria</taxon>
        <taxon>Pseudomonadales</taxon>
        <taxon>Pseudomonadaceae</taxon>
        <taxon>Stutzerimonas</taxon>
    </lineage>
</organism>
<dbReference type="Proteomes" id="UP000292639">
    <property type="component" value="Unassembled WGS sequence"/>
</dbReference>
<dbReference type="OrthoDB" id="5290589at2"/>
<protein>
    <submittedName>
        <fullName evidence="2">PilZ domain-containing protein</fullName>
    </submittedName>
</protein>
<feature type="domain" description="PilZ" evidence="1">
    <location>
        <begin position="10"/>
        <end position="97"/>
    </location>
</feature>